<gene>
    <name evidence="1" type="ORF">KEU06_28045</name>
</gene>
<evidence type="ECO:0000313" key="2">
    <source>
        <dbReference type="Proteomes" id="UP000680348"/>
    </source>
</evidence>
<proteinExistence type="predicted"/>
<protein>
    <submittedName>
        <fullName evidence="1">DUF982 domain-containing protein</fullName>
    </submittedName>
</protein>
<dbReference type="RefSeq" id="WP_188257997.1">
    <property type="nucleotide sequence ID" value="NZ_JABVCF010000026.1"/>
</dbReference>
<reference evidence="1" key="1">
    <citation type="submission" date="2021-04" db="EMBL/GenBank/DDBJ databases">
        <title>Pseudaminobacter soli sp. nov., isolated from paddy soil contaminated by heavy metals.</title>
        <authorList>
            <person name="Zhang K."/>
        </authorList>
    </citation>
    <scope>NUCLEOTIDE SEQUENCE</scope>
    <source>
        <strain evidence="1">19-2017</strain>
    </source>
</reference>
<accession>A0A942IBM2</accession>
<organism evidence="1 2">
    <name type="scientific">Pseudaminobacter soli</name>
    <name type="common">ex Zhang et al. 2022</name>
    <dbReference type="NCBI Taxonomy" id="2831468"/>
    <lineage>
        <taxon>Bacteria</taxon>
        <taxon>Pseudomonadati</taxon>
        <taxon>Pseudomonadota</taxon>
        <taxon>Alphaproteobacteria</taxon>
        <taxon>Hyphomicrobiales</taxon>
        <taxon>Phyllobacteriaceae</taxon>
        <taxon>Pseudaminobacter</taxon>
    </lineage>
</organism>
<comment type="caution">
    <text evidence="1">The sequence shown here is derived from an EMBL/GenBank/DDBJ whole genome shotgun (WGS) entry which is preliminary data.</text>
</comment>
<dbReference type="EMBL" id="JAGWCR010000026">
    <property type="protein sequence ID" value="MBS3652445.1"/>
    <property type="molecule type" value="Genomic_DNA"/>
</dbReference>
<dbReference type="Gene3D" id="6.10.250.730">
    <property type="match status" value="1"/>
</dbReference>
<keyword evidence="2" id="KW-1185">Reference proteome</keyword>
<evidence type="ECO:0000313" key="1">
    <source>
        <dbReference type="EMBL" id="MBS3652445.1"/>
    </source>
</evidence>
<dbReference type="Proteomes" id="UP000680348">
    <property type="component" value="Unassembled WGS sequence"/>
</dbReference>
<dbReference type="InterPro" id="IPR010385">
    <property type="entry name" value="DUF982"/>
</dbReference>
<name>A0A942IBM2_9HYPH</name>
<dbReference type="AlphaFoldDB" id="A0A942IBM2"/>
<sequence>MEGVAIFEKPVVIQLGRIDRDRVVVGVRDAATLLLYEWPENSSAREAAMQACLAAIKGEASVTMARDAFVAAAQAARIYLGDLP</sequence>
<dbReference type="Pfam" id="PF06169">
    <property type="entry name" value="DUF982"/>
    <property type="match status" value="1"/>
</dbReference>